<proteinExistence type="predicted"/>
<dbReference type="OMA" id="NGECFEA"/>
<dbReference type="EnsemblPlants" id="OPUNC06G24010.1">
    <property type="protein sequence ID" value="OPUNC06G24010.1"/>
    <property type="gene ID" value="OPUNC06G24010"/>
</dbReference>
<keyword evidence="2" id="KW-1185">Reference proteome</keyword>
<dbReference type="Gene3D" id="2.40.10.120">
    <property type="match status" value="1"/>
</dbReference>
<sequence length="246" mass="27468">MAILSLPKDCLDRIKEDVSLGVVSIWQANDITGSKECLRSGFVVMCELELDMCLVLTLGKDLDNSRKTFVRFENGECFEAFGMFTDTNKKSNLVAMQVAGLSFEPKMIIFSEHEAKQCDEVVHLGCLSEESAKLNISSGSIGIAGHRNKKGCTGFSHCCSEKLHLLGGPVFNLYSKLVGVNYSQLKGKNLFFAMDLTQLRKDMEMLFGKNMNPKTYMWRRGRRHNDGLIRARLSAYSLDQSGVALE</sequence>
<reference evidence="1" key="1">
    <citation type="submission" date="2015-04" db="UniProtKB">
        <authorList>
            <consortium name="EnsemblPlants"/>
        </authorList>
    </citation>
    <scope>IDENTIFICATION</scope>
</reference>
<name>A0A0E0LF92_ORYPU</name>
<protein>
    <submittedName>
        <fullName evidence="1">Uncharacterized protein</fullName>
    </submittedName>
</protein>
<evidence type="ECO:0000313" key="2">
    <source>
        <dbReference type="Proteomes" id="UP000026962"/>
    </source>
</evidence>
<dbReference type="HOGENOM" id="CLU_1130605_0_0_1"/>
<evidence type="ECO:0000313" key="1">
    <source>
        <dbReference type="EnsemblPlants" id="OPUNC06G24010.1"/>
    </source>
</evidence>
<organism evidence="1">
    <name type="scientific">Oryza punctata</name>
    <name type="common">Red rice</name>
    <dbReference type="NCBI Taxonomy" id="4537"/>
    <lineage>
        <taxon>Eukaryota</taxon>
        <taxon>Viridiplantae</taxon>
        <taxon>Streptophyta</taxon>
        <taxon>Embryophyta</taxon>
        <taxon>Tracheophyta</taxon>
        <taxon>Spermatophyta</taxon>
        <taxon>Magnoliopsida</taxon>
        <taxon>Liliopsida</taxon>
        <taxon>Poales</taxon>
        <taxon>Poaceae</taxon>
        <taxon>BOP clade</taxon>
        <taxon>Oryzoideae</taxon>
        <taxon>Oryzeae</taxon>
        <taxon>Oryzinae</taxon>
        <taxon>Oryza</taxon>
    </lineage>
</organism>
<reference evidence="1" key="2">
    <citation type="submission" date="2018-05" db="EMBL/GenBank/DDBJ databases">
        <title>OpunRS2 (Oryza punctata Reference Sequence Version 2).</title>
        <authorList>
            <person name="Zhang J."/>
            <person name="Kudrna D."/>
            <person name="Lee S."/>
            <person name="Talag J."/>
            <person name="Welchert J."/>
            <person name="Wing R.A."/>
        </authorList>
    </citation>
    <scope>NUCLEOTIDE SEQUENCE [LARGE SCALE GENOMIC DNA]</scope>
</reference>
<dbReference type="Proteomes" id="UP000026962">
    <property type="component" value="Chromosome 6"/>
</dbReference>
<dbReference type="Gramene" id="OPUNC06G24010.1">
    <property type="protein sequence ID" value="OPUNC06G24010.1"/>
    <property type="gene ID" value="OPUNC06G24010"/>
</dbReference>
<dbReference type="AlphaFoldDB" id="A0A0E0LF92"/>
<accession>A0A0E0LF92</accession>